<reference evidence="11 12" key="1">
    <citation type="journal article" date="2018" name="Sci. Rep.">
        <title>Genomic signatures of local adaptation to the degree of environmental predictability in rotifers.</title>
        <authorList>
            <person name="Franch-Gras L."/>
            <person name="Hahn C."/>
            <person name="Garcia-Roger E.M."/>
            <person name="Carmona M.J."/>
            <person name="Serra M."/>
            <person name="Gomez A."/>
        </authorList>
    </citation>
    <scope>NUCLEOTIDE SEQUENCE [LARGE SCALE GENOMIC DNA]</scope>
    <source>
        <strain evidence="11">HYR1</strain>
    </source>
</reference>
<evidence type="ECO:0000256" key="1">
    <source>
        <dbReference type="ARBA" id="ARBA00004651"/>
    </source>
</evidence>
<protein>
    <recommendedName>
        <fullName evidence="10">G-protein coupled receptors family 1 profile domain-containing protein</fullName>
    </recommendedName>
</protein>
<gene>
    <name evidence="11" type="ORF">BpHYR1_018834</name>
</gene>
<evidence type="ECO:0000256" key="9">
    <source>
        <dbReference type="SAM" id="Phobius"/>
    </source>
</evidence>
<dbReference type="PANTHER" id="PTHR24230:SF75">
    <property type="entry name" value="RELAXIN FAMILY PEPTIDE RECEPTOR 3"/>
    <property type="match status" value="1"/>
</dbReference>
<dbReference type="GO" id="GO:0008528">
    <property type="term" value="F:G protein-coupled peptide receptor activity"/>
    <property type="evidence" value="ECO:0007669"/>
    <property type="project" value="TreeGrafter"/>
</dbReference>
<feature type="transmembrane region" description="Helical" evidence="9">
    <location>
        <begin position="58"/>
        <end position="84"/>
    </location>
</feature>
<dbReference type="GO" id="GO:0007218">
    <property type="term" value="P:neuropeptide signaling pathway"/>
    <property type="evidence" value="ECO:0007669"/>
    <property type="project" value="TreeGrafter"/>
</dbReference>
<accession>A0A3M7QQP7</accession>
<evidence type="ECO:0000259" key="10">
    <source>
        <dbReference type="PROSITE" id="PS50262"/>
    </source>
</evidence>
<evidence type="ECO:0000256" key="5">
    <source>
        <dbReference type="ARBA" id="ARBA00023040"/>
    </source>
</evidence>
<comment type="subcellular location">
    <subcellularLocation>
        <location evidence="1">Cell membrane</location>
        <topology evidence="1">Multi-pass membrane protein</topology>
    </subcellularLocation>
</comment>
<evidence type="ECO:0000256" key="6">
    <source>
        <dbReference type="ARBA" id="ARBA00023136"/>
    </source>
</evidence>
<dbReference type="PANTHER" id="PTHR24230">
    <property type="entry name" value="G-PROTEIN COUPLED RECEPTOR"/>
    <property type="match status" value="1"/>
</dbReference>
<keyword evidence="2" id="KW-1003">Cell membrane</keyword>
<evidence type="ECO:0000256" key="3">
    <source>
        <dbReference type="ARBA" id="ARBA00022692"/>
    </source>
</evidence>
<dbReference type="SUPFAM" id="SSF81321">
    <property type="entry name" value="Family A G protein-coupled receptor-like"/>
    <property type="match status" value="1"/>
</dbReference>
<keyword evidence="3 9" id="KW-0812">Transmembrane</keyword>
<keyword evidence="5" id="KW-0297">G-protein coupled receptor</keyword>
<proteinExistence type="predicted"/>
<feature type="transmembrane region" description="Helical" evidence="9">
    <location>
        <begin position="21"/>
        <end position="38"/>
    </location>
</feature>
<evidence type="ECO:0000256" key="7">
    <source>
        <dbReference type="ARBA" id="ARBA00023170"/>
    </source>
</evidence>
<keyword evidence="12" id="KW-1185">Reference proteome</keyword>
<dbReference type="CDD" id="cd00637">
    <property type="entry name" value="7tm_classA_rhodopsin-like"/>
    <property type="match status" value="1"/>
</dbReference>
<keyword evidence="6 9" id="KW-0472">Membrane</keyword>
<keyword evidence="7" id="KW-0675">Receptor</keyword>
<dbReference type="Proteomes" id="UP000276133">
    <property type="component" value="Unassembled WGS sequence"/>
</dbReference>
<dbReference type="GO" id="GO:0005886">
    <property type="term" value="C:plasma membrane"/>
    <property type="evidence" value="ECO:0007669"/>
    <property type="project" value="UniProtKB-SubCell"/>
</dbReference>
<name>A0A3M7QQP7_BRAPC</name>
<organism evidence="11 12">
    <name type="scientific">Brachionus plicatilis</name>
    <name type="common">Marine rotifer</name>
    <name type="synonym">Brachionus muelleri</name>
    <dbReference type="NCBI Taxonomy" id="10195"/>
    <lineage>
        <taxon>Eukaryota</taxon>
        <taxon>Metazoa</taxon>
        <taxon>Spiralia</taxon>
        <taxon>Gnathifera</taxon>
        <taxon>Rotifera</taxon>
        <taxon>Eurotatoria</taxon>
        <taxon>Monogononta</taxon>
        <taxon>Pseudotrocha</taxon>
        <taxon>Ploima</taxon>
        <taxon>Brachionidae</taxon>
        <taxon>Brachionus</taxon>
    </lineage>
</organism>
<dbReference type="AlphaFoldDB" id="A0A3M7QQP7"/>
<dbReference type="PROSITE" id="PS50262">
    <property type="entry name" value="G_PROTEIN_RECEP_F1_2"/>
    <property type="match status" value="1"/>
</dbReference>
<evidence type="ECO:0000256" key="8">
    <source>
        <dbReference type="ARBA" id="ARBA00023224"/>
    </source>
</evidence>
<dbReference type="PRINTS" id="PR00237">
    <property type="entry name" value="GPCRRHODOPSN"/>
</dbReference>
<dbReference type="Gene3D" id="1.20.1070.10">
    <property type="entry name" value="Rhodopsin 7-helix transmembrane proteins"/>
    <property type="match status" value="1"/>
</dbReference>
<sequence>MVYFKSKVKILFNGQNSTFTLVSIWLVALLVSSPFLLMTEYSSVVEQCWLNLSKIKLLYVFIFNVLFIFLPTICLAFLYIYIIINLRKHNQFFSSSSRQNGLRIHSKNSIMLKSKLNKNLASLSEGEKSKFINRDSILENKKLEPGKMKTSTFKWNKKRSRSCSFCFSGTKNNYDCRCTKSEELNVKNSNSFITDFGVNHLHAIKNFSTKKSMNSNQVMLTRIKSSKHSYSSYNKINFTIVISQFYSPPLLINNLDSNEIDIINTISDLTTTIYFFHCVSNPIIYNFDGFQEALFQIDPEIENVPEVTTGSFCLDYASIEDKRCQILTGISKENFLELYNFISHANITGNVSLINALGFYLTKLLENYSKRKKSSRVVQVEELEFPKLTEAYIKSITYGVYQLKQCVPYTISHLEQNADYVCEFYGENEELVRDLEENDLSLIQNENEEKISDTE</sequence>
<feature type="domain" description="G-protein coupled receptors family 1 profile" evidence="10">
    <location>
        <begin position="1"/>
        <end position="285"/>
    </location>
</feature>
<dbReference type="EMBL" id="REGN01005332">
    <property type="protein sequence ID" value="RNA13787.1"/>
    <property type="molecule type" value="Genomic_DNA"/>
</dbReference>
<evidence type="ECO:0000256" key="2">
    <source>
        <dbReference type="ARBA" id="ARBA00022475"/>
    </source>
</evidence>
<dbReference type="Pfam" id="PF00001">
    <property type="entry name" value="7tm_1"/>
    <property type="match status" value="1"/>
</dbReference>
<keyword evidence="8" id="KW-0807">Transducer</keyword>
<dbReference type="InterPro" id="IPR000276">
    <property type="entry name" value="GPCR_Rhodpsn"/>
</dbReference>
<dbReference type="InterPro" id="IPR017452">
    <property type="entry name" value="GPCR_Rhodpsn_7TM"/>
</dbReference>
<keyword evidence="4 9" id="KW-1133">Transmembrane helix</keyword>
<evidence type="ECO:0000313" key="12">
    <source>
        <dbReference type="Proteomes" id="UP000276133"/>
    </source>
</evidence>
<evidence type="ECO:0000313" key="11">
    <source>
        <dbReference type="EMBL" id="RNA13787.1"/>
    </source>
</evidence>
<comment type="caution">
    <text evidence="11">The sequence shown here is derived from an EMBL/GenBank/DDBJ whole genome shotgun (WGS) entry which is preliminary data.</text>
</comment>
<evidence type="ECO:0000256" key="4">
    <source>
        <dbReference type="ARBA" id="ARBA00022989"/>
    </source>
</evidence>